<dbReference type="InterPro" id="IPR023753">
    <property type="entry name" value="FAD/NAD-binding_dom"/>
</dbReference>
<dbReference type="AlphaFoldDB" id="A0A7Z0D3Q8"/>
<dbReference type="InterPro" id="IPR004099">
    <property type="entry name" value="Pyr_nucl-diS_OxRdtase_dimer"/>
</dbReference>
<evidence type="ECO:0000259" key="13">
    <source>
        <dbReference type="Pfam" id="PF07992"/>
    </source>
</evidence>
<dbReference type="PRINTS" id="PR00411">
    <property type="entry name" value="PNDRDTASEI"/>
</dbReference>
<evidence type="ECO:0000259" key="12">
    <source>
        <dbReference type="Pfam" id="PF02852"/>
    </source>
</evidence>
<dbReference type="PANTHER" id="PTHR43014:SF4">
    <property type="entry name" value="PYRIDINE NUCLEOTIDE-DISULFIDE OXIDOREDUCTASE RCLA-RELATED"/>
    <property type="match status" value="1"/>
</dbReference>
<dbReference type="GO" id="GO:0050627">
    <property type="term" value="F:mycothione reductase [NAD(P)H] activity"/>
    <property type="evidence" value="ECO:0007669"/>
    <property type="project" value="UniProtKB-EC"/>
</dbReference>
<feature type="disulfide bond" description="Redox-active" evidence="10">
    <location>
        <begin position="39"/>
        <end position="44"/>
    </location>
</feature>
<dbReference type="InterPro" id="IPR036188">
    <property type="entry name" value="FAD/NAD-bd_sf"/>
</dbReference>
<dbReference type="FunFam" id="3.30.390.30:FF:000001">
    <property type="entry name" value="Dihydrolipoyl dehydrogenase"/>
    <property type="match status" value="1"/>
</dbReference>
<evidence type="ECO:0000256" key="2">
    <source>
        <dbReference type="ARBA" id="ARBA00022630"/>
    </source>
</evidence>
<proteinExistence type="inferred from homology"/>
<keyword evidence="6" id="KW-1015">Disulfide bond</keyword>
<evidence type="ECO:0000256" key="10">
    <source>
        <dbReference type="PIRSR" id="PIRSR000350-4"/>
    </source>
</evidence>
<dbReference type="NCBIfam" id="TIGR03452">
    <property type="entry name" value="mycothione_red"/>
    <property type="match status" value="1"/>
</dbReference>
<gene>
    <name evidence="14" type="ORF">BJY26_002629</name>
</gene>
<keyword evidence="3 9" id="KW-0274">FAD</keyword>
<dbReference type="GO" id="GO:0050660">
    <property type="term" value="F:flavin adenine dinucleotide binding"/>
    <property type="evidence" value="ECO:0007669"/>
    <property type="project" value="TreeGrafter"/>
</dbReference>
<feature type="domain" description="FAD/NAD(P)-binding" evidence="13">
    <location>
        <begin position="4"/>
        <end position="332"/>
    </location>
</feature>
<name>A0A7Z0D3Q8_9MICO</name>
<comment type="similarity">
    <text evidence="1 11">Belongs to the class-I pyridine nucleotide-disulfide oxidoreductase family.</text>
</comment>
<keyword evidence="4" id="KW-0521">NADP</keyword>
<feature type="binding site" evidence="9">
    <location>
        <begin position="182"/>
        <end position="189"/>
    </location>
    <ligand>
        <name>NAD(+)</name>
        <dbReference type="ChEBI" id="CHEBI:57540"/>
    </ligand>
</feature>
<dbReference type="PROSITE" id="PS00076">
    <property type="entry name" value="PYRIDINE_REDOX_1"/>
    <property type="match status" value="1"/>
</dbReference>
<dbReference type="EC" id="1.8.1.15" evidence="14"/>
<evidence type="ECO:0000256" key="11">
    <source>
        <dbReference type="RuleBase" id="RU003691"/>
    </source>
</evidence>
<evidence type="ECO:0000313" key="15">
    <source>
        <dbReference type="Proteomes" id="UP000539111"/>
    </source>
</evidence>
<dbReference type="PRINTS" id="PR00368">
    <property type="entry name" value="FADPNR"/>
</dbReference>
<feature type="active site" description="Proton acceptor" evidence="8">
    <location>
        <position position="453"/>
    </location>
</feature>
<dbReference type="SUPFAM" id="SSF51905">
    <property type="entry name" value="FAD/NAD(P)-binding domain"/>
    <property type="match status" value="1"/>
</dbReference>
<dbReference type="NCBIfam" id="NF005884">
    <property type="entry name" value="PRK07846.1"/>
    <property type="match status" value="1"/>
</dbReference>
<evidence type="ECO:0000256" key="6">
    <source>
        <dbReference type="ARBA" id="ARBA00023157"/>
    </source>
</evidence>
<evidence type="ECO:0000313" key="14">
    <source>
        <dbReference type="EMBL" id="NYI68323.1"/>
    </source>
</evidence>
<organism evidence="14 15">
    <name type="scientific">Spelaeicoccus albus</name>
    <dbReference type="NCBI Taxonomy" id="1280376"/>
    <lineage>
        <taxon>Bacteria</taxon>
        <taxon>Bacillati</taxon>
        <taxon>Actinomycetota</taxon>
        <taxon>Actinomycetes</taxon>
        <taxon>Micrococcales</taxon>
        <taxon>Brevibacteriaceae</taxon>
        <taxon>Spelaeicoccus</taxon>
    </lineage>
</organism>
<dbReference type="SUPFAM" id="SSF55424">
    <property type="entry name" value="FAD/NAD-linked reductases, dimerisation (C-terminal) domain"/>
    <property type="match status" value="1"/>
</dbReference>
<evidence type="ECO:0000256" key="5">
    <source>
        <dbReference type="ARBA" id="ARBA00023002"/>
    </source>
</evidence>
<evidence type="ECO:0000256" key="4">
    <source>
        <dbReference type="ARBA" id="ARBA00022857"/>
    </source>
</evidence>
<keyword evidence="15" id="KW-1185">Reference proteome</keyword>
<dbReference type="Gene3D" id="3.30.390.30">
    <property type="match status" value="1"/>
</dbReference>
<protein>
    <submittedName>
        <fullName evidence="14">Mycothione reductase</fullName>
        <ecNumber evidence="14">1.8.1.15</ecNumber>
    </submittedName>
</protein>
<dbReference type="InterPro" id="IPR001100">
    <property type="entry name" value="Pyr_nuc-diS_OxRdtase"/>
</dbReference>
<keyword evidence="7 11" id="KW-0676">Redox-active center</keyword>
<dbReference type="PANTHER" id="PTHR43014">
    <property type="entry name" value="MERCURIC REDUCTASE"/>
    <property type="match status" value="1"/>
</dbReference>
<evidence type="ECO:0000256" key="7">
    <source>
        <dbReference type="ARBA" id="ARBA00023284"/>
    </source>
</evidence>
<feature type="binding site" evidence="9">
    <location>
        <position position="272"/>
    </location>
    <ligand>
        <name>NAD(+)</name>
        <dbReference type="ChEBI" id="CHEBI:57540"/>
    </ligand>
</feature>
<dbReference type="EMBL" id="JACBZP010000001">
    <property type="protein sequence ID" value="NYI68323.1"/>
    <property type="molecule type" value="Genomic_DNA"/>
</dbReference>
<evidence type="ECO:0000256" key="1">
    <source>
        <dbReference type="ARBA" id="ARBA00007532"/>
    </source>
</evidence>
<feature type="binding site" evidence="9">
    <location>
        <position position="318"/>
    </location>
    <ligand>
        <name>FAD</name>
        <dbReference type="ChEBI" id="CHEBI:57692"/>
    </ligand>
</feature>
<comment type="caution">
    <text evidence="14">The sequence shown here is derived from an EMBL/GenBank/DDBJ whole genome shotgun (WGS) entry which is preliminary data.</text>
</comment>
<sequence length="471" mass="50447">MTHYDLIVIGTGSGNSIVDDRFDDLSVAIIEQGLFGGTCLNTGCIPTKMFVYAAEVARTARDSSRYGVDAHVDGVRWPDIRERVFGRIDPIESDGRSYRSERLPNVTVYPEHAEFTGRRELTTAGGRVLTADRFVIAAGSRVIVPDIDGLDAAAVGAPGSRIHSSDTVMRLAELPGSMIVLGGGYIAAEMAHVFSALGTSMTVVARSAPLLRHQDAAIAERFTECARESWDVHLNAQVTAVRTGSDGVEVDYRSADGAVTTLAADTLLLASGRRPSGDLLRADNAGIDMHADGRIAVDEFQRVLSGGTAQDDVFALGDVCSPYQLKHVANHEARVVQANLIDPDHLTASDHRYVPSAVFTHPQIASVGLTEQEAHDDGRSYVVATHDYGAVAYGWALEDTTGFVKLLADRDSGQLIGAHILGPEASMIIQPLIQAMSFGLDAKAMAHGQYWIHPALPEVIENALLKLDLPG</sequence>
<dbReference type="InterPro" id="IPR012999">
    <property type="entry name" value="Pyr_OxRdtase_I_AS"/>
</dbReference>
<dbReference type="Proteomes" id="UP000539111">
    <property type="component" value="Unassembled WGS sequence"/>
</dbReference>
<accession>A0A7Z0D3Q8</accession>
<dbReference type="InterPro" id="IPR017817">
    <property type="entry name" value="Mycothione_reductase"/>
</dbReference>
<dbReference type="RefSeq" id="WP_179428686.1">
    <property type="nucleotide sequence ID" value="NZ_JACBZP010000001.1"/>
</dbReference>
<evidence type="ECO:0000256" key="3">
    <source>
        <dbReference type="ARBA" id="ARBA00022827"/>
    </source>
</evidence>
<feature type="binding site" evidence="9">
    <location>
        <position position="48"/>
    </location>
    <ligand>
        <name>FAD</name>
        <dbReference type="ChEBI" id="CHEBI:57692"/>
    </ligand>
</feature>
<dbReference type="Gene3D" id="3.50.50.60">
    <property type="entry name" value="FAD/NAD(P)-binding domain"/>
    <property type="match status" value="2"/>
</dbReference>
<dbReference type="GO" id="GO:0003955">
    <property type="term" value="F:NAD(P)H dehydrogenase (quinone) activity"/>
    <property type="evidence" value="ECO:0007669"/>
    <property type="project" value="TreeGrafter"/>
</dbReference>
<keyword evidence="9" id="KW-0520">NAD</keyword>
<dbReference type="Pfam" id="PF02852">
    <property type="entry name" value="Pyr_redox_dim"/>
    <property type="match status" value="1"/>
</dbReference>
<keyword evidence="5 11" id="KW-0560">Oxidoreductase</keyword>
<evidence type="ECO:0000256" key="8">
    <source>
        <dbReference type="PIRSR" id="PIRSR000350-2"/>
    </source>
</evidence>
<feature type="domain" description="Pyridine nucleotide-disulphide oxidoreductase dimerisation" evidence="12">
    <location>
        <begin position="354"/>
        <end position="463"/>
    </location>
</feature>
<dbReference type="InterPro" id="IPR016156">
    <property type="entry name" value="FAD/NAD-linked_Rdtase_dimer_sf"/>
</dbReference>
<keyword evidence="9" id="KW-0547">Nucleotide-binding</keyword>
<dbReference type="Pfam" id="PF07992">
    <property type="entry name" value="Pyr_redox_2"/>
    <property type="match status" value="1"/>
</dbReference>
<keyword evidence="2 11" id="KW-0285">Flavoprotein</keyword>
<evidence type="ECO:0000256" key="9">
    <source>
        <dbReference type="PIRSR" id="PIRSR000350-3"/>
    </source>
</evidence>
<comment type="cofactor">
    <cofactor evidence="9">
        <name>FAD</name>
        <dbReference type="ChEBI" id="CHEBI:57692"/>
    </cofactor>
    <text evidence="9">Binds 1 FAD per subunit.</text>
</comment>
<reference evidence="14 15" key="1">
    <citation type="submission" date="2020-07" db="EMBL/GenBank/DDBJ databases">
        <title>Sequencing the genomes of 1000 actinobacteria strains.</title>
        <authorList>
            <person name="Klenk H.-P."/>
        </authorList>
    </citation>
    <scope>NUCLEOTIDE SEQUENCE [LARGE SCALE GENOMIC DNA]</scope>
    <source>
        <strain evidence="14 15">DSM 26341</strain>
    </source>
</reference>
<dbReference type="PIRSF" id="PIRSF000350">
    <property type="entry name" value="Mercury_reductase_MerA"/>
    <property type="match status" value="1"/>
</dbReference>